<keyword evidence="4" id="KW-0964">Secreted</keyword>
<keyword evidence="5 8" id="KW-0378">Hydrolase</keyword>
<proteinExistence type="inferred from homology"/>
<keyword evidence="3" id="KW-0134">Cell wall</keyword>
<keyword evidence="6 8" id="KW-0326">Glycosidase</keyword>
<evidence type="ECO:0000256" key="2">
    <source>
        <dbReference type="ARBA" id="ARBA00008834"/>
    </source>
</evidence>
<dbReference type="SUPFAM" id="SSF51126">
    <property type="entry name" value="Pectin lyase-like"/>
    <property type="match status" value="1"/>
</dbReference>
<dbReference type="GO" id="GO:0004650">
    <property type="term" value="F:polygalacturonase activity"/>
    <property type="evidence" value="ECO:0007669"/>
    <property type="project" value="InterPro"/>
</dbReference>
<evidence type="ECO:0000256" key="3">
    <source>
        <dbReference type="ARBA" id="ARBA00022512"/>
    </source>
</evidence>
<comment type="subcellular location">
    <subcellularLocation>
        <location evidence="1">Secreted</location>
        <location evidence="1">Cell wall</location>
    </subcellularLocation>
</comment>
<dbReference type="InterPro" id="IPR000743">
    <property type="entry name" value="Glyco_hydro_28"/>
</dbReference>
<name>A0A8D6ZR97_MUSAM</name>
<evidence type="ECO:0000313" key="10">
    <source>
        <dbReference type="EMBL" id="CAG1833990.1"/>
    </source>
</evidence>
<dbReference type="PANTHER" id="PTHR31375">
    <property type="match status" value="1"/>
</dbReference>
<keyword evidence="7" id="KW-0961">Cell wall biogenesis/degradation</keyword>
<evidence type="ECO:0000256" key="8">
    <source>
        <dbReference type="RuleBase" id="RU361169"/>
    </source>
</evidence>
<dbReference type="Gene3D" id="2.160.20.10">
    <property type="entry name" value="Single-stranded right-handed beta-helix, Pectin lyase-like"/>
    <property type="match status" value="2"/>
</dbReference>
<evidence type="ECO:0000256" key="4">
    <source>
        <dbReference type="ARBA" id="ARBA00022525"/>
    </source>
</evidence>
<feature type="domain" description="Rhamnogalacturonase A/B/Epimerase-like pectate lyase" evidence="9">
    <location>
        <begin position="94"/>
        <end position="141"/>
    </location>
</feature>
<evidence type="ECO:0000256" key="7">
    <source>
        <dbReference type="ARBA" id="ARBA00023316"/>
    </source>
</evidence>
<sequence>MQFLSPLMLQVLHARNEAPNQLPFLEVTAALLIMILTPNIKQSMQLYKCRLFIISFRAFDTISFDLSLAMAPALSFLHRMMLCVFFLATAMASYNISDYGAKPDGRTDSAKPFLNAWAAACNSTETAAIYVPAGHFLISQATFKEQRDQDLRRRNSRRALCLTAATNWLPFEYVQGLSIFGGTIDGQGQAFWACRKAGRRCPQRAMQQHPDTGRDNHRPNTNGIHVQKSSDVAVIDTSIETGDDWIPMGEGSTTTGSVVVVVVERSIGSLGSTPSEAGMQNITVTSVAFSGTENGLLIN</sequence>
<dbReference type="Pfam" id="PF00295">
    <property type="entry name" value="Glyco_hydro_28"/>
    <property type="match status" value="1"/>
</dbReference>
<dbReference type="InterPro" id="IPR011050">
    <property type="entry name" value="Pectin_lyase_fold/virulence"/>
</dbReference>
<comment type="similarity">
    <text evidence="2 8">Belongs to the glycosyl hydrolase 28 family.</text>
</comment>
<evidence type="ECO:0000256" key="6">
    <source>
        <dbReference type="ARBA" id="ARBA00023295"/>
    </source>
</evidence>
<evidence type="ECO:0000256" key="5">
    <source>
        <dbReference type="ARBA" id="ARBA00022801"/>
    </source>
</evidence>
<dbReference type="AlphaFoldDB" id="A0A8D6ZR97"/>
<dbReference type="EMBL" id="HG996474">
    <property type="protein sequence ID" value="CAG1833990.1"/>
    <property type="molecule type" value="Genomic_DNA"/>
</dbReference>
<protein>
    <submittedName>
        <fullName evidence="10">(wild Malaysian banana) hypothetical protein</fullName>
    </submittedName>
</protein>
<gene>
    <name evidence="10" type="ORF">GSMUA_220950.1</name>
</gene>
<evidence type="ECO:0000256" key="1">
    <source>
        <dbReference type="ARBA" id="ARBA00004191"/>
    </source>
</evidence>
<dbReference type="GO" id="GO:0071555">
    <property type="term" value="P:cell wall organization"/>
    <property type="evidence" value="ECO:0007669"/>
    <property type="project" value="UniProtKB-KW"/>
</dbReference>
<dbReference type="InterPro" id="IPR024535">
    <property type="entry name" value="RHGA/B-epi-like_pectate_lyase"/>
</dbReference>
<dbReference type="InterPro" id="IPR012334">
    <property type="entry name" value="Pectin_lyas_fold"/>
</dbReference>
<dbReference type="Pfam" id="PF12708">
    <property type="entry name" value="Pect-lyase_RHGA_epim"/>
    <property type="match status" value="1"/>
</dbReference>
<dbReference type="GO" id="GO:0005975">
    <property type="term" value="P:carbohydrate metabolic process"/>
    <property type="evidence" value="ECO:0007669"/>
    <property type="project" value="InterPro"/>
</dbReference>
<organism evidence="10">
    <name type="scientific">Musa acuminata subsp. malaccensis</name>
    <name type="common">Wild banana</name>
    <name type="synonym">Musa malaccensis</name>
    <dbReference type="NCBI Taxonomy" id="214687"/>
    <lineage>
        <taxon>Eukaryota</taxon>
        <taxon>Viridiplantae</taxon>
        <taxon>Streptophyta</taxon>
        <taxon>Embryophyta</taxon>
        <taxon>Tracheophyta</taxon>
        <taxon>Spermatophyta</taxon>
        <taxon>Magnoliopsida</taxon>
        <taxon>Liliopsida</taxon>
        <taxon>Zingiberales</taxon>
        <taxon>Musaceae</taxon>
        <taxon>Musa</taxon>
    </lineage>
</organism>
<accession>A0A8D6ZR97</accession>
<evidence type="ECO:0000259" key="9">
    <source>
        <dbReference type="Pfam" id="PF12708"/>
    </source>
</evidence>
<reference evidence="10" key="1">
    <citation type="submission" date="2021-03" db="EMBL/GenBank/DDBJ databases">
        <authorList>
            <consortium name="Genoscope - CEA"/>
            <person name="William W."/>
        </authorList>
    </citation>
    <scope>NUCLEOTIDE SEQUENCE</scope>
    <source>
        <strain evidence="10">Doubled-haploid Pahang</strain>
    </source>
</reference>